<protein>
    <submittedName>
        <fullName evidence="1">Uncharacterized protein</fullName>
    </submittedName>
</protein>
<sequence>MGKHELACNIMSVKQEKNEGKCLNLLDKVQCNAEKLNKLLDKQEKYQKLTATIKSSYKTEMTSAQFLSQLTSKLNGAPELLKTEGIFRLSVTAGGPTAQAILATDNMESLVGKCGEEPGIIISSVIKKEFENALTVEDKANISELVDKCSKDKKLIPSLSELPEPLGDVITTFQWVAKYSDINKMPADNLSSIMAMKLIDKNEEISKYKDFINRCIEQKVTVETL</sequence>
<dbReference type="InterPro" id="IPR008936">
    <property type="entry name" value="Rho_GTPase_activation_prot"/>
</dbReference>
<dbReference type="RefSeq" id="WP_102482241.1">
    <property type="nucleotide sequence ID" value="NZ_MCSW01000156.1"/>
</dbReference>
<proteinExistence type="predicted"/>
<dbReference type="SUPFAM" id="SSF48350">
    <property type="entry name" value="GTPase activation domain, GAP"/>
    <property type="match status" value="1"/>
</dbReference>
<dbReference type="Gene3D" id="1.10.555.10">
    <property type="entry name" value="Rho GTPase activation protein"/>
    <property type="match status" value="1"/>
</dbReference>
<gene>
    <name evidence="1" type="ORF">BCV19_00800</name>
</gene>
<organism evidence="1 2">
    <name type="scientific">Vibrio splendidus</name>
    <dbReference type="NCBI Taxonomy" id="29497"/>
    <lineage>
        <taxon>Bacteria</taxon>
        <taxon>Pseudomonadati</taxon>
        <taxon>Pseudomonadota</taxon>
        <taxon>Gammaproteobacteria</taxon>
        <taxon>Vibrionales</taxon>
        <taxon>Vibrionaceae</taxon>
        <taxon>Vibrio</taxon>
    </lineage>
</organism>
<name>A0A2N7CGH0_VIBSP</name>
<reference evidence="2" key="1">
    <citation type="submission" date="2016-07" db="EMBL/GenBank/DDBJ databases">
        <title>Nontailed viruses are major unrecognized killers of bacteria in the ocean.</title>
        <authorList>
            <person name="Kauffman K."/>
            <person name="Hussain F."/>
            <person name="Yang J."/>
            <person name="Arevalo P."/>
            <person name="Brown J."/>
            <person name="Cutler M."/>
            <person name="Kelly L."/>
            <person name="Polz M.F."/>
        </authorList>
    </citation>
    <scope>NUCLEOTIDE SEQUENCE [LARGE SCALE GENOMIC DNA]</scope>
    <source>
        <strain evidence="2">10N.286.54.F3</strain>
    </source>
</reference>
<evidence type="ECO:0000313" key="2">
    <source>
        <dbReference type="Proteomes" id="UP000235405"/>
    </source>
</evidence>
<dbReference type="EMBL" id="MCSW01000156">
    <property type="protein sequence ID" value="PMF22904.1"/>
    <property type="molecule type" value="Genomic_DNA"/>
</dbReference>
<evidence type="ECO:0000313" key="1">
    <source>
        <dbReference type="EMBL" id="PMF22904.1"/>
    </source>
</evidence>
<accession>A0A2N7CGH0</accession>
<comment type="caution">
    <text evidence="1">The sequence shown here is derived from an EMBL/GenBank/DDBJ whole genome shotgun (WGS) entry which is preliminary data.</text>
</comment>
<dbReference type="AlphaFoldDB" id="A0A2N7CGH0"/>
<dbReference type="Proteomes" id="UP000235405">
    <property type="component" value="Unassembled WGS sequence"/>
</dbReference>